<protein>
    <submittedName>
        <fullName evidence="1">Uncharacterized protein</fullName>
    </submittedName>
</protein>
<dbReference type="Proteomes" id="UP000294692">
    <property type="component" value="Unassembled WGS sequence"/>
</dbReference>
<name>A0A4R3UNP0_9BURK</name>
<comment type="caution">
    <text evidence="1">The sequence shown here is derived from an EMBL/GenBank/DDBJ whole genome shotgun (WGS) entry which is preliminary data.</text>
</comment>
<accession>A0A4R3UNP0</accession>
<reference evidence="1 2" key="1">
    <citation type="submission" date="2019-03" db="EMBL/GenBank/DDBJ databases">
        <title>Genomic Encyclopedia of Type Strains, Phase IV (KMG-IV): sequencing the most valuable type-strain genomes for metagenomic binning, comparative biology and taxonomic classification.</title>
        <authorList>
            <person name="Goeker M."/>
        </authorList>
    </citation>
    <scope>NUCLEOTIDE SEQUENCE [LARGE SCALE GENOMIC DNA]</scope>
    <source>
        <strain evidence="1 2">DSM 100048</strain>
    </source>
</reference>
<organism evidence="1 2">
    <name type="scientific">Paracandidimonas soli</name>
    <dbReference type="NCBI Taxonomy" id="1917182"/>
    <lineage>
        <taxon>Bacteria</taxon>
        <taxon>Pseudomonadati</taxon>
        <taxon>Pseudomonadota</taxon>
        <taxon>Betaproteobacteria</taxon>
        <taxon>Burkholderiales</taxon>
        <taxon>Alcaligenaceae</taxon>
        <taxon>Paracandidimonas</taxon>
    </lineage>
</organism>
<evidence type="ECO:0000313" key="2">
    <source>
        <dbReference type="Proteomes" id="UP000294692"/>
    </source>
</evidence>
<sequence length="349" mass="37597">MKVGIYFRTAHPVATAIAAGFSVHEVHHREPTLYRGEVESFDLVVVNGWRSGKRVAKSYEAAGVPVLVVDFGYLKRVNAPDEYMQGHWQVGLGGLNRIPSFACPSDRFDALGLEITKAGGNPQGNVLVCGQVPGDAAHGMDAHSLREWLREKMREYPDAIYRPHPRGGIAIPGHANNHQPLADALAAARLIVTYNSNVGHDALLAGVPVVCGPGAAYDDLAGESLPSIEARREYFSRVAYGQWTAEEMASGEAQAFWLNHLVPGIGFDGLRDSRDVRSGPDGVLRVSADEPLQAAHDGAEKVQPIADQLVDGLDDLDAEQLRALAKERGVKVHARAGADKIREALRAAS</sequence>
<proteinExistence type="predicted"/>
<dbReference type="EMBL" id="SMBX01000017">
    <property type="protein sequence ID" value="TCU91624.1"/>
    <property type="molecule type" value="Genomic_DNA"/>
</dbReference>
<evidence type="ECO:0000313" key="1">
    <source>
        <dbReference type="EMBL" id="TCU91624.1"/>
    </source>
</evidence>
<keyword evidence="2" id="KW-1185">Reference proteome</keyword>
<dbReference type="OrthoDB" id="8690400at2"/>
<gene>
    <name evidence="1" type="ORF">EV686_11720</name>
</gene>
<dbReference type="RefSeq" id="WP_132478399.1">
    <property type="nucleotide sequence ID" value="NZ_JBHRVM010000001.1"/>
</dbReference>
<dbReference type="AlphaFoldDB" id="A0A4R3UNP0"/>